<dbReference type="Gene3D" id="2.60.40.10">
    <property type="entry name" value="Immunoglobulins"/>
    <property type="match status" value="2"/>
</dbReference>
<evidence type="ECO:0000313" key="9">
    <source>
        <dbReference type="Proteomes" id="UP000093309"/>
    </source>
</evidence>
<dbReference type="PRINTS" id="PR00132">
    <property type="entry name" value="GLHYDRLASE2"/>
</dbReference>
<dbReference type="RefSeq" id="WP_065850993.1">
    <property type="nucleotide sequence ID" value="NZ_LYPC01000011.1"/>
</dbReference>
<dbReference type="Pfam" id="PF00703">
    <property type="entry name" value="Glyco_hydro_2"/>
    <property type="match status" value="1"/>
</dbReference>
<feature type="domain" description="DUF4982" evidence="7">
    <location>
        <begin position="591"/>
        <end position="646"/>
    </location>
</feature>
<keyword evidence="3" id="KW-0326">Glycosidase</keyword>
<dbReference type="Gene3D" id="3.20.20.80">
    <property type="entry name" value="Glycosidases"/>
    <property type="match status" value="1"/>
</dbReference>
<dbReference type="InterPro" id="IPR006101">
    <property type="entry name" value="Glyco_hydro_2"/>
</dbReference>
<comment type="caution">
    <text evidence="8">The sequence shown here is derived from an EMBL/GenBank/DDBJ whole genome shotgun (WGS) entry which is preliminary data.</text>
</comment>
<feature type="domain" description="Glycoside hydrolase family 2 catalytic" evidence="5">
    <location>
        <begin position="280"/>
        <end position="570"/>
    </location>
</feature>
<dbReference type="PANTHER" id="PTHR42732">
    <property type="entry name" value="BETA-GALACTOSIDASE"/>
    <property type="match status" value="1"/>
</dbReference>
<evidence type="ECO:0000259" key="4">
    <source>
        <dbReference type="Pfam" id="PF00703"/>
    </source>
</evidence>
<feature type="domain" description="Glycoside hydrolase family 2 immunoglobulin-like beta-sandwich" evidence="4">
    <location>
        <begin position="170"/>
        <end position="273"/>
    </location>
</feature>
<organism evidence="8 9">
    <name type="scientific">Paenibacillus pectinilyticus</name>
    <dbReference type="NCBI Taxonomy" id="512399"/>
    <lineage>
        <taxon>Bacteria</taxon>
        <taxon>Bacillati</taxon>
        <taxon>Bacillota</taxon>
        <taxon>Bacilli</taxon>
        <taxon>Bacillales</taxon>
        <taxon>Paenibacillaceae</taxon>
        <taxon>Paenibacillus</taxon>
    </lineage>
</organism>
<keyword evidence="9" id="KW-1185">Reference proteome</keyword>
<feature type="domain" description="Glycosyl hydrolases family 2 sugar binding" evidence="6">
    <location>
        <begin position="50"/>
        <end position="151"/>
    </location>
</feature>
<evidence type="ECO:0000259" key="7">
    <source>
        <dbReference type="Pfam" id="PF16355"/>
    </source>
</evidence>
<dbReference type="SUPFAM" id="SSF51445">
    <property type="entry name" value="(Trans)glycosidases"/>
    <property type="match status" value="1"/>
</dbReference>
<dbReference type="SUPFAM" id="SSF49785">
    <property type="entry name" value="Galactose-binding domain-like"/>
    <property type="match status" value="1"/>
</dbReference>
<gene>
    <name evidence="8" type="ORF">A8709_01910</name>
</gene>
<dbReference type="Proteomes" id="UP000093309">
    <property type="component" value="Unassembled WGS sequence"/>
</dbReference>
<evidence type="ECO:0000256" key="1">
    <source>
        <dbReference type="ARBA" id="ARBA00007401"/>
    </source>
</evidence>
<evidence type="ECO:0000256" key="2">
    <source>
        <dbReference type="ARBA" id="ARBA00022801"/>
    </source>
</evidence>
<dbReference type="Gene3D" id="2.60.120.260">
    <property type="entry name" value="Galactose-binding domain-like"/>
    <property type="match status" value="1"/>
</dbReference>
<dbReference type="GO" id="GO:0004553">
    <property type="term" value="F:hydrolase activity, hydrolyzing O-glycosyl compounds"/>
    <property type="evidence" value="ECO:0007669"/>
    <property type="project" value="InterPro"/>
</dbReference>
<dbReference type="InterPro" id="IPR006104">
    <property type="entry name" value="Glyco_hydro_2_N"/>
</dbReference>
<dbReference type="STRING" id="512399.A8709_01910"/>
<dbReference type="InterPro" id="IPR051913">
    <property type="entry name" value="GH2_Domain-Containing"/>
</dbReference>
<dbReference type="InterPro" id="IPR036156">
    <property type="entry name" value="Beta-gal/glucu_dom_sf"/>
</dbReference>
<comment type="similarity">
    <text evidence="1">Belongs to the glycosyl hydrolase 2 family.</text>
</comment>
<evidence type="ECO:0000256" key="3">
    <source>
        <dbReference type="ARBA" id="ARBA00023295"/>
    </source>
</evidence>
<name>A0A1C1A6S9_9BACL</name>
<dbReference type="Pfam" id="PF02837">
    <property type="entry name" value="Glyco_hydro_2_N"/>
    <property type="match status" value="1"/>
</dbReference>
<dbReference type="PANTHER" id="PTHR42732:SF1">
    <property type="entry name" value="BETA-MANNOSIDASE"/>
    <property type="match status" value="1"/>
</dbReference>
<dbReference type="InterPro" id="IPR006102">
    <property type="entry name" value="Ig-like_GH2"/>
</dbReference>
<dbReference type="OrthoDB" id="9762066at2"/>
<dbReference type="InterPro" id="IPR013783">
    <property type="entry name" value="Ig-like_fold"/>
</dbReference>
<dbReference type="InterPro" id="IPR006103">
    <property type="entry name" value="Glyco_hydro_2_cat"/>
</dbReference>
<dbReference type="InterPro" id="IPR017853">
    <property type="entry name" value="GH"/>
</dbReference>
<reference evidence="9" key="1">
    <citation type="submission" date="2016-05" db="EMBL/GenBank/DDBJ databases">
        <title>Paenibacillus oryzae. sp. nov., isolated from the rice root.</title>
        <authorList>
            <person name="Zhang J."/>
            <person name="Zhang X."/>
        </authorList>
    </citation>
    <scope>NUCLEOTIDE SEQUENCE [LARGE SCALE GENOMIC DNA]</scope>
    <source>
        <strain evidence="9">KCTC13222</strain>
    </source>
</reference>
<protein>
    <submittedName>
        <fullName evidence="8">Beta-galactosidase</fullName>
    </submittedName>
</protein>
<dbReference type="Pfam" id="PF02836">
    <property type="entry name" value="Glyco_hydro_2_C"/>
    <property type="match status" value="1"/>
</dbReference>
<evidence type="ECO:0000313" key="8">
    <source>
        <dbReference type="EMBL" id="OCT16218.1"/>
    </source>
</evidence>
<keyword evidence="2" id="KW-0378">Hydrolase</keyword>
<dbReference type="EMBL" id="LYPC01000011">
    <property type="protein sequence ID" value="OCT16218.1"/>
    <property type="molecule type" value="Genomic_DNA"/>
</dbReference>
<accession>A0A1C1A6S9</accession>
<dbReference type="InterPro" id="IPR008979">
    <property type="entry name" value="Galactose-bd-like_sf"/>
</dbReference>
<dbReference type="InterPro" id="IPR032311">
    <property type="entry name" value="DUF4982"/>
</dbReference>
<evidence type="ECO:0000259" key="6">
    <source>
        <dbReference type="Pfam" id="PF02837"/>
    </source>
</evidence>
<dbReference type="SUPFAM" id="SSF49303">
    <property type="entry name" value="beta-Galactosidase/glucuronidase domain"/>
    <property type="match status" value="1"/>
</dbReference>
<sequence length="772" mass="87625">MRKHINLNANWKFSKQADFTSIEATHDDSQWESVNVPHTWNAIDGANGFDFYKGACWYRKSFAVDPSAQGNNVFIEFEGSNSITDVYVNGQHLGQHRGGYSTFRFDMTHVITFDGLNTLSVKVDNTVVDDVYPQMADFTFFGGIYRNVNLIIASPVHFDLMDYGSTGVYVIQEDISHERAALTIKSKLTNSEAADKKVRLWVDIQDAAGGHVAYAAKEVVLAAGETQDVETPIVIKNPTLWNGRKHAYLYTANVSLISYNDTIDALSIPFGVRYFEVDADKGFFLNGEHLALNGVSRHQDRKDMGWAITPREHEEDMTLIKEVGATSIRLAHYQHDQYFYNLCDQEGMVIWAEIPFISVMSKTELEGINAKQQMIELIRQNFNHPSIMFWGIQNEIQIGGDTPALRKLVRELNELTKKEDPTRLTTMANVMFVEDNDDYNRATDIIGYNKYYGWYNGKAEDFAEWIDGFRRTNPTAKLGISEYGAEGILQYHSNDPKVKDYTEEYHALYHEIVWDIFAKRPFLWATYVWNMFDFGANIRDEGGVKGRNNKGLVTYDRKIKKDAFYMYKANWSDEKFVHITSKRYIDRADDVITVKVYTNCDSVTLTVNGATLAAQTSANRIFTFENVALQAGNNEISAVAHHDGRTFEDTAFFNKVAVANPSYEAPEEKGGVVKNWFQVPDLGDVHIEELVITDDVYSTRCTMGEMMDNDAARAVLEKYLGKFSEHPMFGMASAMKIDMLASLASDIFNETLLYALNKELTKISKSSEVSSR</sequence>
<dbReference type="AlphaFoldDB" id="A0A1C1A6S9"/>
<dbReference type="Pfam" id="PF16355">
    <property type="entry name" value="DUF4982"/>
    <property type="match status" value="1"/>
</dbReference>
<evidence type="ECO:0000259" key="5">
    <source>
        <dbReference type="Pfam" id="PF02836"/>
    </source>
</evidence>
<dbReference type="GO" id="GO:0005975">
    <property type="term" value="P:carbohydrate metabolic process"/>
    <property type="evidence" value="ECO:0007669"/>
    <property type="project" value="InterPro"/>
</dbReference>
<proteinExistence type="inferred from homology"/>